<evidence type="ECO:0000313" key="2">
    <source>
        <dbReference type="Proteomes" id="UP000000657"/>
    </source>
</evidence>
<accession>Q0RTF5</accession>
<protein>
    <submittedName>
        <fullName evidence="1">Uncharacterized protein</fullName>
    </submittedName>
</protein>
<gene>
    <name evidence="1" type="ordered locus">FRAAL0469</name>
</gene>
<organism evidence="1 2">
    <name type="scientific">Frankia alni (strain DSM 45986 / CECT 9034 / ACN14a)</name>
    <dbReference type="NCBI Taxonomy" id="326424"/>
    <lineage>
        <taxon>Bacteria</taxon>
        <taxon>Bacillati</taxon>
        <taxon>Actinomycetota</taxon>
        <taxon>Actinomycetes</taxon>
        <taxon>Frankiales</taxon>
        <taxon>Frankiaceae</taxon>
        <taxon>Frankia</taxon>
    </lineage>
</organism>
<name>Q0RTF5_FRAAA</name>
<reference evidence="1 2" key="1">
    <citation type="journal article" date="2007" name="Genome Res.">
        <title>Genome characteristics of facultatively symbiotic Frankia sp. strains reflect host range and host plant biogeography.</title>
        <authorList>
            <person name="Normand P."/>
            <person name="Lapierre P."/>
            <person name="Tisa L.S."/>
            <person name="Gogarten J.P."/>
            <person name="Alloisio N."/>
            <person name="Bagnarol E."/>
            <person name="Bassi C.A."/>
            <person name="Berry A.M."/>
            <person name="Bickhart D.M."/>
            <person name="Choisne N."/>
            <person name="Couloux A."/>
            <person name="Cournoyer B."/>
            <person name="Cruveiller S."/>
            <person name="Daubin V."/>
            <person name="Demange N."/>
            <person name="Francino M.P."/>
            <person name="Goltsman E."/>
            <person name="Huang Y."/>
            <person name="Kopp O.R."/>
            <person name="Labarre L."/>
            <person name="Lapidus A."/>
            <person name="Lavire C."/>
            <person name="Marechal J."/>
            <person name="Martinez M."/>
            <person name="Mastronunzio J.E."/>
            <person name="Mullin B.C."/>
            <person name="Niemann J."/>
            <person name="Pujic P."/>
            <person name="Rawnsley T."/>
            <person name="Rouy Z."/>
            <person name="Schenowitz C."/>
            <person name="Sellstedt A."/>
            <person name="Tavares F."/>
            <person name="Tomkins J.P."/>
            <person name="Vallenet D."/>
            <person name="Valverde C."/>
            <person name="Wall L.G."/>
            <person name="Wang Y."/>
            <person name="Medigue C."/>
            <person name="Benson D.R."/>
        </authorList>
    </citation>
    <scope>NUCLEOTIDE SEQUENCE [LARGE SCALE GENOMIC DNA]</scope>
    <source>
        <strain evidence="2">DSM 45986 / CECT 9034 / ACN14a</strain>
    </source>
</reference>
<evidence type="ECO:0000313" key="1">
    <source>
        <dbReference type="EMBL" id="CAJ59144.1"/>
    </source>
</evidence>
<dbReference type="KEGG" id="fal:FRAAL0469"/>
<dbReference type="STRING" id="326424.FRAAL0469"/>
<dbReference type="Proteomes" id="UP000000657">
    <property type="component" value="Chromosome"/>
</dbReference>
<keyword evidence="2" id="KW-1185">Reference proteome</keyword>
<dbReference type="HOGENOM" id="CLU_2568847_0_0_11"/>
<proteinExistence type="predicted"/>
<dbReference type="AlphaFoldDB" id="Q0RTF5"/>
<sequence>MDHPHPRRETLEKADATSRLAALTLILHAHPTTGTGQLPDLDEQTLTTLTPTWISLLDDGSYQLTEAAADHLPIYQPTPPA</sequence>
<dbReference type="RefSeq" id="WP_011601724.1">
    <property type="nucleotide sequence ID" value="NC_008278.1"/>
</dbReference>
<dbReference type="EMBL" id="CT573213">
    <property type="protein sequence ID" value="CAJ59144.1"/>
    <property type="molecule type" value="Genomic_DNA"/>
</dbReference>